<name>A0A9P9BRX0_9PEZI</name>
<evidence type="ECO:0000313" key="3">
    <source>
        <dbReference type="EMBL" id="KAH7033163.1"/>
    </source>
</evidence>
<sequence>MEALRKQLGEAEGHLQDRDKKYRELNANFKASTREWADRVTELEAAVKELQGKNQELKSRNIQLERRDQEYEARLRQARQQQPLETQNGKQPPEQQTPPPGGLIITPENKRYMEEKYQKVKDRLAEAEKKAERLERQLYFYRQKKKPAQDALGKSQQQGDAETVVNEKGTTPENEGDLAPVSDADMVAQNALIVTKEDVRHYYDLVRECIGNLTREYFNEPLDSKALDSGSAVPAQHAAILQKLTPSWKSFLTDQGYTSYIFRALIWRYLDEFMFKKPESVWGADIPQALALLTSKMALSARPGTNRDEFKRWRAQTVDLLRGNRSMCKFDDAVMSHLTQTIMGSIEWYLTNKPRNHSRVTTQVSEIVALGAELSALVARSHFAVMMSPRPGSDLIHGFQPSYETMELRHHQLRGAGPGEGGVVDLMVTPCLISTDGEDYIVLEKAEVMM</sequence>
<protein>
    <submittedName>
        <fullName evidence="3">Uncharacterized protein</fullName>
    </submittedName>
</protein>
<dbReference type="OrthoDB" id="4718983at2759"/>
<evidence type="ECO:0000256" key="2">
    <source>
        <dbReference type="SAM" id="MobiDB-lite"/>
    </source>
</evidence>
<evidence type="ECO:0000256" key="1">
    <source>
        <dbReference type="SAM" id="Coils"/>
    </source>
</evidence>
<accession>A0A9P9BRX0</accession>
<feature type="region of interest" description="Disordered" evidence="2">
    <location>
        <begin position="72"/>
        <end position="107"/>
    </location>
</feature>
<keyword evidence="4" id="KW-1185">Reference proteome</keyword>
<proteinExistence type="predicted"/>
<keyword evidence="1" id="KW-0175">Coiled coil</keyword>
<dbReference type="RefSeq" id="XP_046013995.1">
    <property type="nucleotide sequence ID" value="XM_046156670.1"/>
</dbReference>
<dbReference type="Proteomes" id="UP000756346">
    <property type="component" value="Unassembled WGS sequence"/>
</dbReference>
<dbReference type="AlphaFoldDB" id="A0A9P9BRX0"/>
<feature type="region of interest" description="Disordered" evidence="2">
    <location>
        <begin position="145"/>
        <end position="179"/>
    </location>
</feature>
<feature type="coiled-coil region" evidence="1">
    <location>
        <begin position="110"/>
        <end position="144"/>
    </location>
</feature>
<comment type="caution">
    <text evidence="3">The sequence shown here is derived from an EMBL/GenBank/DDBJ whole genome shotgun (WGS) entry which is preliminary data.</text>
</comment>
<gene>
    <name evidence="3" type="ORF">B0I36DRAFT_348260</name>
</gene>
<evidence type="ECO:0000313" key="4">
    <source>
        <dbReference type="Proteomes" id="UP000756346"/>
    </source>
</evidence>
<dbReference type="EMBL" id="JAGTJQ010000004">
    <property type="protein sequence ID" value="KAH7033163.1"/>
    <property type="molecule type" value="Genomic_DNA"/>
</dbReference>
<dbReference type="GeneID" id="70186216"/>
<reference evidence="3" key="1">
    <citation type="journal article" date="2021" name="Nat. Commun.">
        <title>Genetic determinants of endophytism in the Arabidopsis root mycobiome.</title>
        <authorList>
            <person name="Mesny F."/>
            <person name="Miyauchi S."/>
            <person name="Thiergart T."/>
            <person name="Pickel B."/>
            <person name="Atanasova L."/>
            <person name="Karlsson M."/>
            <person name="Huettel B."/>
            <person name="Barry K.W."/>
            <person name="Haridas S."/>
            <person name="Chen C."/>
            <person name="Bauer D."/>
            <person name="Andreopoulos W."/>
            <person name="Pangilinan J."/>
            <person name="LaButti K."/>
            <person name="Riley R."/>
            <person name="Lipzen A."/>
            <person name="Clum A."/>
            <person name="Drula E."/>
            <person name="Henrissat B."/>
            <person name="Kohler A."/>
            <person name="Grigoriev I.V."/>
            <person name="Martin F.M."/>
            <person name="Hacquard S."/>
        </authorList>
    </citation>
    <scope>NUCLEOTIDE SEQUENCE</scope>
    <source>
        <strain evidence="3">MPI-CAGE-CH-0230</strain>
    </source>
</reference>
<organism evidence="3 4">
    <name type="scientific">Microdochium trichocladiopsis</name>
    <dbReference type="NCBI Taxonomy" id="1682393"/>
    <lineage>
        <taxon>Eukaryota</taxon>
        <taxon>Fungi</taxon>
        <taxon>Dikarya</taxon>
        <taxon>Ascomycota</taxon>
        <taxon>Pezizomycotina</taxon>
        <taxon>Sordariomycetes</taxon>
        <taxon>Xylariomycetidae</taxon>
        <taxon>Xylariales</taxon>
        <taxon>Microdochiaceae</taxon>
        <taxon>Microdochium</taxon>
    </lineage>
</organism>